<dbReference type="InterPro" id="IPR009537">
    <property type="entry name" value="DUF1156"/>
</dbReference>
<organism evidence="2 3">
    <name type="scientific">Tianweitania sediminis</name>
    <dbReference type="NCBI Taxonomy" id="1502156"/>
    <lineage>
        <taxon>Bacteria</taxon>
        <taxon>Pseudomonadati</taxon>
        <taxon>Pseudomonadota</taxon>
        <taxon>Alphaproteobacteria</taxon>
        <taxon>Hyphomicrobiales</taxon>
        <taxon>Phyllobacteriaceae</taxon>
        <taxon>Tianweitania</taxon>
    </lineage>
</organism>
<dbReference type="Pfam" id="PF06634">
    <property type="entry name" value="DUF1156"/>
    <property type="match status" value="1"/>
</dbReference>
<accession>A0A8J7R002</accession>
<dbReference type="Proteomes" id="UP000666240">
    <property type="component" value="Unassembled WGS sequence"/>
</dbReference>
<comment type="caution">
    <text evidence="2">The sequence shown here is derived from an EMBL/GenBank/DDBJ whole genome shotgun (WGS) entry which is preliminary data.</text>
</comment>
<dbReference type="AlphaFoldDB" id="A0A8J7R002"/>
<reference evidence="2" key="1">
    <citation type="submission" date="2021-03" db="EMBL/GenBank/DDBJ databases">
        <title>Genome sequencing and assembly of Tianweitania sediminis.</title>
        <authorList>
            <person name="Chhetri G."/>
        </authorList>
    </citation>
    <scope>NUCLEOTIDE SEQUENCE</scope>
    <source>
        <strain evidence="2">Z8</strain>
    </source>
</reference>
<sequence>MTQMYKKKLIEVAVPLEAINAASAREKSIRHGHPSTLHLWWARRPLAACRAVLFAQLVDDPSGYAGKLLDDPKIHERAEADLAFRRKAWQERKGDAHGNVPDTPEPTLEDCAADIERKRLFEIIEELVKWESSTNEEVLERARAEIRRSCGGVLPPVHDPFSGGGSIPLEAQRLGLPAFGSDLNPVAVMIGKAMIEIPPKFKDMPPIHPGIKDRSLYRNAEGLAEDVKYYGEWMRERAWERIGHLYPKVDLPKEYGGGEATVIAWIWARTVPSPDPAFADVQVPLISSFLLSSKKGKEIWIEPVADRASKTITYRVRTGGTKSELEAAALGTTAGKRQAFRCVMSGAALPYDYVRRAGKLGKMGQELIAVVAERKGGRAYIPPSQQHKDVAISAVPGWAPETELPDNPRDFKTPNYGLTTFGDLFTNRQLVALNTLCDLIAEVRGQIRIDAISLGMATDGDTLSSGGAGALAYAEALSVYFAFGISKMTDYHSTITSWHHGREIIRNAFGRQALPMTWDFTEANPFSKSTGNWGNCIEWGVKTLDQLQLAAPGRLLQQDAQTASYADGAVVSTDPPYYDNIGYADLSDYFYAWMRRSLKSTYPDLFGVLATPKSDELVATPYRHGSKDAAEAFFLDGMRRAISNMAQQSSDEFPATIYYAFKQSEIEQEGISSTGWAAFLQAVVEAGYAVVGTWPLRTEMANRMIASGTNALANSVVLVCRKKEAMAEVITRAEFTRALKRELPPAIAELQTANIAPADMPQSAIGPGMGVFSRYKAVLESDDSPMSVKAALQLINRELDEYLGGIQGEFDADTRFAITWFEQHGMAKGEYGAADNLARARGISVESVKHAGIIESAAGKVRILARDELDDSWEPVGDGHLTVWECLQHLIRKYEQDGVSHETAILLKKIDAKAEAVKDLAYCLYDISANKRKDAKEATAYNALIADWTELTRLAAAVHDTGGDRQTRLDL</sequence>
<proteinExistence type="predicted"/>
<gene>
    <name evidence="2" type="ORF">J5Y06_14965</name>
</gene>
<evidence type="ECO:0000313" key="2">
    <source>
        <dbReference type="EMBL" id="MBP0439958.1"/>
    </source>
</evidence>
<evidence type="ECO:0000313" key="3">
    <source>
        <dbReference type="Proteomes" id="UP000666240"/>
    </source>
</evidence>
<dbReference type="InterPro" id="IPR029063">
    <property type="entry name" value="SAM-dependent_MTases_sf"/>
</dbReference>
<name>A0A8J7R002_9HYPH</name>
<protein>
    <submittedName>
        <fullName evidence="2">DUF1156 domain-containing protein</fullName>
    </submittedName>
</protein>
<dbReference type="EMBL" id="JAGIYY010000005">
    <property type="protein sequence ID" value="MBP0439958.1"/>
    <property type="molecule type" value="Genomic_DNA"/>
</dbReference>
<keyword evidence="3" id="KW-1185">Reference proteome</keyword>
<evidence type="ECO:0000259" key="1">
    <source>
        <dbReference type="Pfam" id="PF06634"/>
    </source>
</evidence>
<dbReference type="SUPFAM" id="SSF53335">
    <property type="entry name" value="S-adenosyl-L-methionine-dependent methyltransferases"/>
    <property type="match status" value="1"/>
</dbReference>
<feature type="domain" description="DUF1156" evidence="1">
    <location>
        <begin position="14"/>
        <end position="77"/>
    </location>
</feature>